<dbReference type="Pfam" id="PF03372">
    <property type="entry name" value="Exo_endo_phos"/>
    <property type="match status" value="1"/>
</dbReference>
<evidence type="ECO:0000313" key="3">
    <source>
        <dbReference type="Proteomes" id="UP001501940"/>
    </source>
</evidence>
<dbReference type="GO" id="GO:0003824">
    <property type="term" value="F:catalytic activity"/>
    <property type="evidence" value="ECO:0007669"/>
    <property type="project" value="InterPro"/>
</dbReference>
<dbReference type="AlphaFoldDB" id="A0AAQ5XLH4"/>
<organism evidence="2 3">
    <name type="scientific">Amphiprion ocellaris</name>
    <name type="common">Clown anemonefish</name>
    <dbReference type="NCBI Taxonomy" id="80972"/>
    <lineage>
        <taxon>Eukaryota</taxon>
        <taxon>Metazoa</taxon>
        <taxon>Chordata</taxon>
        <taxon>Craniata</taxon>
        <taxon>Vertebrata</taxon>
        <taxon>Euteleostomi</taxon>
        <taxon>Actinopterygii</taxon>
        <taxon>Neopterygii</taxon>
        <taxon>Teleostei</taxon>
        <taxon>Neoteleostei</taxon>
        <taxon>Acanthomorphata</taxon>
        <taxon>Ovalentaria</taxon>
        <taxon>Pomacentridae</taxon>
        <taxon>Amphiprion</taxon>
    </lineage>
</organism>
<dbReference type="InterPro" id="IPR043502">
    <property type="entry name" value="DNA/RNA_pol_sf"/>
</dbReference>
<dbReference type="CDD" id="cd01650">
    <property type="entry name" value="RT_nLTR_like"/>
    <property type="match status" value="1"/>
</dbReference>
<accession>A0AAQ5XLH4</accession>
<dbReference type="Ensembl" id="ENSAOCT00000072119.1">
    <property type="protein sequence ID" value="ENSAOCP00000051615.1"/>
    <property type="gene ID" value="ENSAOCG00000025699.1"/>
</dbReference>
<dbReference type="Pfam" id="PF00078">
    <property type="entry name" value="RVT_1"/>
    <property type="match status" value="1"/>
</dbReference>
<dbReference type="Proteomes" id="UP001501940">
    <property type="component" value="Chromosome 17"/>
</dbReference>
<reference evidence="2" key="2">
    <citation type="submission" date="2025-05" db="UniProtKB">
        <authorList>
            <consortium name="Ensembl"/>
        </authorList>
    </citation>
    <scope>IDENTIFICATION</scope>
</reference>
<dbReference type="PROSITE" id="PS50878">
    <property type="entry name" value="RT_POL"/>
    <property type="match status" value="1"/>
</dbReference>
<evidence type="ECO:0000259" key="1">
    <source>
        <dbReference type="PROSITE" id="PS50878"/>
    </source>
</evidence>
<feature type="domain" description="Reverse transcriptase" evidence="1">
    <location>
        <begin position="507"/>
        <end position="779"/>
    </location>
</feature>
<dbReference type="PANTHER" id="PTHR31635">
    <property type="entry name" value="REVERSE TRANSCRIPTASE DOMAIN-CONTAINING PROTEIN-RELATED"/>
    <property type="match status" value="1"/>
</dbReference>
<protein>
    <recommendedName>
        <fullName evidence="1">Reverse transcriptase domain-containing protein</fullName>
    </recommendedName>
</protein>
<dbReference type="InterPro" id="IPR005135">
    <property type="entry name" value="Endo/exonuclease/phosphatase"/>
</dbReference>
<dbReference type="InterPro" id="IPR036691">
    <property type="entry name" value="Endo/exonu/phosph_ase_sf"/>
</dbReference>
<dbReference type="PANTHER" id="PTHR31635:SF196">
    <property type="entry name" value="REVERSE TRANSCRIPTASE DOMAIN-CONTAINING PROTEIN-RELATED"/>
    <property type="match status" value="1"/>
</dbReference>
<proteinExistence type="predicted"/>
<dbReference type="SUPFAM" id="SSF56219">
    <property type="entry name" value="DNase I-like"/>
    <property type="match status" value="1"/>
</dbReference>
<dbReference type="Ensembl" id="ENSAOCT00000057853.1">
    <property type="protein sequence ID" value="ENSAOCP00000040491.1"/>
    <property type="gene ID" value="ENSAOCG00000025699.1"/>
</dbReference>
<sequence length="1271" mass="145659">MTSAQGNLQVGSRDLQLVSWNVKGLGSIVKRGKVFKHLKSLSADIIFLQETHINSSAQQRLKCNWISQIYQSPFTSHARGVAILFKKTIPFQVTSVTNDPLGRFIMVTGSMNSFPLTFLNVYGPNTDEPGFFRKVFDLLPDNNDSNIVIAGDFNCYLDPFLDRLSTRPPPDNASMRLLNNLLKTRNLVDIWRIQNPTSRDYSYYSRVHKSYSRIDYFLISSNLIPQITNSKYHNILISDHSPVTISLNVSLKKPTYSWRFNPNLLSDDSFIRTITTKLNDFIELNDNGEVFDSTLWETLKVVLRGDIISYTSALKKEREKRLVKINNSLPVLEKKYQNSKSPNDYTKIMKLKYEYNGIMSDQISNLLLKLRQKNFELGDKPGKLLARQLKGAQSSRAIYQIKSKAGTLITNPADINSQFSEFYRELYSSKHTVTKSDFDHFFETLTLPKLSDAAKKYLDSDFTLQEITTAIKSFPSNKAAGPDGFSAEFYKKFCDILAPLLLRMINESKCNAKLPKTLYEANISLILKKGKDETDPASFRPIALQNVDRKIIAKILAIRLNKHLISLIHPDQTGFIPGRLSFSNVRRLLNTIYTDYSDSKGASILSLDAHKAFDQVEWPYMFESLRRFGFGETFISWVKIIYTNPLCSVLTNGDRSAPFPLQRSVQQGCPLSPALFAIALEPLAVTIREHPHLRGLQVGGVETTISLYADDVILYLYNAEESVPHLLNLITSFGKLSGYTINWSKSEFMPLTKIYSQGFLESVPFKVVNDQITYLGLTIPKDPKLIFKLNFTEFISGLKQNIECWKLLPLSMVGRINSIKMISLPRFLYLCQNLPICLTSAFFKNLDSIILSYIWNGKNARISKIHLQKSKSEGGLGPPVLKHYYWAANVRALIFWQQDTLDNHTIPAPLWLKIESNSVCNSSLPAMLFSKFEKPESFKNLCYTLKQSVRILNQIRKFLTLPDTSVQTPICFNHRFAPPWHDKSYHDWREKGLISILDLYVDGKFASFNQLKEKYSLPQSHFFRYLQVRHYVQSEIKRDQNLPIEHEIYQILRSPPDSKHLISKIICLFDDCISVRTEKTRDTWKEELGIEISESMWTKCLSKINSCSVNSRHRLIQFKIVHRLHYSKSRLHKIYPSVSPVCDRCNVSESTLSHAFWSCPSLAGFWCKIFDFYSKAYKTPIKPDAGLAVLGCTQTTKTIPATMQQPLELGLIVAKKLILKEWKSPVAPSFRLWVTDMLSVIQMERLRHDSNDSKNTFTNYWKPFVDHLSSL</sequence>
<name>A0AAQ5XLH4_AMPOC</name>
<keyword evidence="3" id="KW-1185">Reference proteome</keyword>
<evidence type="ECO:0000313" key="2">
    <source>
        <dbReference type="Ensembl" id="ENSAOCP00000040491.1"/>
    </source>
</evidence>
<reference evidence="2 3" key="1">
    <citation type="submission" date="2022-01" db="EMBL/GenBank/DDBJ databases">
        <title>A chromosome-scale genome assembly of the false clownfish, Amphiprion ocellaris.</title>
        <authorList>
            <person name="Ryu T."/>
        </authorList>
    </citation>
    <scope>NUCLEOTIDE SEQUENCE [LARGE SCALE GENOMIC DNA]</scope>
</reference>
<dbReference type="SUPFAM" id="SSF56672">
    <property type="entry name" value="DNA/RNA polymerases"/>
    <property type="match status" value="1"/>
</dbReference>
<dbReference type="CDD" id="cd09076">
    <property type="entry name" value="L1-EN"/>
    <property type="match status" value="1"/>
</dbReference>
<dbReference type="GeneTree" id="ENSGT01150000286925"/>
<dbReference type="Gene3D" id="3.60.10.10">
    <property type="entry name" value="Endonuclease/exonuclease/phosphatase"/>
    <property type="match status" value="1"/>
</dbReference>
<dbReference type="InterPro" id="IPR000477">
    <property type="entry name" value="RT_dom"/>
</dbReference>